<evidence type="ECO:0000313" key="3">
    <source>
        <dbReference type="Proteomes" id="UP000184387"/>
    </source>
</evidence>
<dbReference type="Pfam" id="PF13524">
    <property type="entry name" value="Glyco_trans_1_2"/>
    <property type="match status" value="1"/>
</dbReference>
<sequence length="368" mass="40062">MRLVVFGLALSSSWGNGHAALWRALIAALLADGHRVTFFERDVPYYAENRDLHALPEGGELVLYKDWAEALPQARRALAEADAGMITSYCPDAAEATALLLDSRALRVFYDLDTPVTLARLEAGEPVGYIGPEGLGAFDLVLSYTGGAALDALRERLGARRVVPIYGSADPAIHCPVPARPEYALSYLGTYAEDRQALLESLFLEPARLRPAHRFVIGGAQYPKDFPWTPNTWFLRHLPPAEHPAFYAASRLTLNVTREAMARSGWCPSGRLFEAAACGVAILSDWWEGLDAFFEPGREILIARSTEEALAAIDLPEEELAAVARRGRERCLAEHTAQRRAREMVAAIEAASSPLHSPAFSPAQGAGG</sequence>
<accession>A0A1M6P944</accession>
<evidence type="ECO:0000313" key="2">
    <source>
        <dbReference type="EMBL" id="SHK04437.1"/>
    </source>
</evidence>
<name>A0A1M6P944_9PROT</name>
<proteinExistence type="predicted"/>
<dbReference type="OrthoDB" id="9774625at2"/>
<keyword evidence="3" id="KW-1185">Reference proteome</keyword>
<feature type="domain" description="Spore protein YkvP/CgeB glycosyl transferase-like" evidence="1">
    <location>
        <begin position="201"/>
        <end position="345"/>
    </location>
</feature>
<dbReference type="Proteomes" id="UP000184387">
    <property type="component" value="Unassembled WGS sequence"/>
</dbReference>
<dbReference type="AlphaFoldDB" id="A0A1M6P944"/>
<protein>
    <submittedName>
        <fullName evidence="2">Spore maturation protein CgeB</fullName>
    </submittedName>
</protein>
<evidence type="ECO:0000259" key="1">
    <source>
        <dbReference type="Pfam" id="PF13524"/>
    </source>
</evidence>
<dbReference type="STRING" id="198092.SAMN02745194_04040"/>
<dbReference type="Gene3D" id="3.40.50.2000">
    <property type="entry name" value="Glycogen Phosphorylase B"/>
    <property type="match status" value="1"/>
</dbReference>
<dbReference type="SUPFAM" id="SSF53756">
    <property type="entry name" value="UDP-Glycosyltransferase/glycogen phosphorylase"/>
    <property type="match status" value="1"/>
</dbReference>
<dbReference type="InterPro" id="IPR055259">
    <property type="entry name" value="YkvP/CgeB_Glyco_trans-like"/>
</dbReference>
<dbReference type="EMBL" id="FQZF01000029">
    <property type="protein sequence ID" value="SHK04437.1"/>
    <property type="molecule type" value="Genomic_DNA"/>
</dbReference>
<reference evidence="2 3" key="1">
    <citation type="submission" date="2016-11" db="EMBL/GenBank/DDBJ databases">
        <authorList>
            <person name="Jaros S."/>
            <person name="Januszkiewicz K."/>
            <person name="Wedrychowicz H."/>
        </authorList>
    </citation>
    <scope>NUCLEOTIDE SEQUENCE [LARGE SCALE GENOMIC DNA]</scope>
    <source>
        <strain evidence="2 3">DSM 14916</strain>
    </source>
</reference>
<dbReference type="RefSeq" id="WP_073138091.1">
    <property type="nucleotide sequence ID" value="NZ_FQZF01000029.1"/>
</dbReference>
<organism evidence="2 3">
    <name type="scientific">Muricoccus roseus</name>
    <dbReference type="NCBI Taxonomy" id="198092"/>
    <lineage>
        <taxon>Bacteria</taxon>
        <taxon>Pseudomonadati</taxon>
        <taxon>Pseudomonadota</taxon>
        <taxon>Alphaproteobacteria</taxon>
        <taxon>Acetobacterales</taxon>
        <taxon>Roseomonadaceae</taxon>
        <taxon>Muricoccus</taxon>
    </lineage>
</organism>
<gene>
    <name evidence="2" type="ORF">SAMN02745194_04040</name>
</gene>